<dbReference type="RefSeq" id="WP_009203731.1">
    <property type="nucleotide sequence ID" value="NZ_BAABXM010000001.1"/>
</dbReference>
<feature type="transmembrane region" description="Helical" evidence="8">
    <location>
        <begin position="131"/>
        <end position="150"/>
    </location>
</feature>
<keyword evidence="7 8" id="KW-0472">Membrane</keyword>
<keyword evidence="4" id="KW-1003">Cell membrane</keyword>
<evidence type="ECO:0000256" key="6">
    <source>
        <dbReference type="ARBA" id="ARBA00022989"/>
    </source>
</evidence>
<comment type="similarity">
    <text evidence="2">Belongs to the auxin efflux carrier (TC 2.A.69) family.</text>
</comment>
<comment type="subcellular location">
    <subcellularLocation>
        <location evidence="1">Cell membrane</location>
        <topology evidence="1">Multi-pass membrane protein</topology>
    </subcellularLocation>
</comment>
<feature type="transmembrane region" description="Helical" evidence="8">
    <location>
        <begin position="294"/>
        <end position="312"/>
    </location>
</feature>
<dbReference type="Proteomes" id="UP001644750">
    <property type="component" value="Unassembled WGS sequence"/>
</dbReference>
<feature type="transmembrane region" description="Helical" evidence="8">
    <location>
        <begin position="202"/>
        <end position="224"/>
    </location>
</feature>
<dbReference type="EMBL" id="CYXT01000001">
    <property type="protein sequence ID" value="CUM74154.1"/>
    <property type="molecule type" value="Genomic_DNA"/>
</dbReference>
<gene>
    <name evidence="10" type="ORF">ERS852425_00354</name>
    <name evidence="9" type="ORF">ERS852571_00022</name>
    <name evidence="11" type="ORF">G5A72_03295</name>
</gene>
<feature type="transmembrane region" description="Helical" evidence="8">
    <location>
        <begin position="37"/>
        <end position="60"/>
    </location>
</feature>
<dbReference type="AlphaFoldDB" id="A0A173R860"/>
<dbReference type="EMBL" id="JAAITB010000005">
    <property type="protein sequence ID" value="NSJ78631.1"/>
    <property type="molecule type" value="Genomic_DNA"/>
</dbReference>
<keyword evidence="5 8" id="KW-0812">Transmembrane</keyword>
<feature type="transmembrane region" description="Helical" evidence="8">
    <location>
        <begin position="236"/>
        <end position="255"/>
    </location>
</feature>
<evidence type="ECO:0000313" key="10">
    <source>
        <dbReference type="EMBL" id="CUM74154.1"/>
    </source>
</evidence>
<keyword evidence="3" id="KW-0813">Transport</keyword>
<feature type="transmembrane region" description="Helical" evidence="8">
    <location>
        <begin position="261"/>
        <end position="282"/>
    </location>
</feature>
<feature type="transmembrane region" description="Helical" evidence="8">
    <location>
        <begin position="101"/>
        <end position="119"/>
    </location>
</feature>
<dbReference type="Pfam" id="PF03547">
    <property type="entry name" value="Mem_trans"/>
    <property type="match status" value="1"/>
</dbReference>
<accession>A0A173R860</accession>
<evidence type="ECO:0000313" key="14">
    <source>
        <dbReference type="Proteomes" id="UP001644750"/>
    </source>
</evidence>
<keyword evidence="14" id="KW-1185">Reference proteome</keyword>
<dbReference type="Proteomes" id="UP000095553">
    <property type="component" value="Unassembled WGS sequence"/>
</dbReference>
<feature type="transmembrane region" description="Helical" evidence="8">
    <location>
        <begin position="66"/>
        <end position="89"/>
    </location>
</feature>
<dbReference type="InterPro" id="IPR004776">
    <property type="entry name" value="Mem_transp_PIN-like"/>
</dbReference>
<reference evidence="12 13" key="1">
    <citation type="submission" date="2015-09" db="EMBL/GenBank/DDBJ databases">
        <authorList>
            <consortium name="Pathogen Informatics"/>
        </authorList>
    </citation>
    <scope>NUCLEOTIDE SEQUENCE [LARGE SCALE GENOMIC DNA]</scope>
    <source>
        <strain evidence="10 13">2789STDY5608868</strain>
        <strain evidence="9 12">2789STDY5834959</strain>
    </source>
</reference>
<dbReference type="GO" id="GO:0055085">
    <property type="term" value="P:transmembrane transport"/>
    <property type="evidence" value="ECO:0007669"/>
    <property type="project" value="InterPro"/>
</dbReference>
<proteinExistence type="inferred from homology"/>
<dbReference type="Gene3D" id="1.20.1530.20">
    <property type="match status" value="1"/>
</dbReference>
<reference evidence="11" key="3">
    <citation type="submission" date="2020-02" db="EMBL/GenBank/DDBJ databases">
        <authorList>
            <person name="Littmann E."/>
            <person name="Sorbara M."/>
        </authorList>
    </citation>
    <scope>NUCLEOTIDE SEQUENCE</scope>
    <source>
        <strain evidence="11">MSK.14.57</strain>
    </source>
</reference>
<evidence type="ECO:0000256" key="1">
    <source>
        <dbReference type="ARBA" id="ARBA00004651"/>
    </source>
</evidence>
<evidence type="ECO:0000313" key="13">
    <source>
        <dbReference type="Proteomes" id="UP000095598"/>
    </source>
</evidence>
<evidence type="ECO:0000313" key="9">
    <source>
        <dbReference type="EMBL" id="CUM69752.1"/>
    </source>
</evidence>
<evidence type="ECO:0000313" key="12">
    <source>
        <dbReference type="Proteomes" id="UP000095553"/>
    </source>
</evidence>
<evidence type="ECO:0000256" key="5">
    <source>
        <dbReference type="ARBA" id="ARBA00022692"/>
    </source>
</evidence>
<reference evidence="11 14" key="2">
    <citation type="journal article" date="2020" name="Cell Host Microbe">
        <title>Functional and Genomic Variation between Human-Derived Isolates of Lachnospiraceae Reveals Inter- and Intra-Species Diversity.</title>
        <authorList>
            <person name="Sorbara M.T."/>
            <person name="Littmann E.R."/>
            <person name="Fontana E."/>
            <person name="Moody T.U."/>
            <person name="Kohout C.E."/>
            <person name="Gjonbalaj M."/>
            <person name="Eaton V."/>
            <person name="Seok R."/>
            <person name="Leiner I.M."/>
            <person name="Pamer E.G."/>
        </authorList>
    </citation>
    <scope>NUCLEOTIDE SEQUENCE [LARGE SCALE GENOMIC DNA]</scope>
    <source>
        <strain evidence="11 14">MSK.14.57</strain>
    </source>
</reference>
<dbReference type="Proteomes" id="UP000095598">
    <property type="component" value="Unassembled WGS sequence"/>
</dbReference>
<evidence type="ECO:0000313" key="11">
    <source>
        <dbReference type="EMBL" id="NSJ78631.1"/>
    </source>
</evidence>
<keyword evidence="6 8" id="KW-1133">Transmembrane helix</keyword>
<dbReference type="GO" id="GO:0005886">
    <property type="term" value="C:plasma membrane"/>
    <property type="evidence" value="ECO:0007669"/>
    <property type="project" value="UniProtKB-SubCell"/>
</dbReference>
<dbReference type="PANTHER" id="PTHR36838:SF1">
    <property type="entry name" value="SLR1864 PROTEIN"/>
    <property type="match status" value="1"/>
</dbReference>
<evidence type="ECO:0000256" key="7">
    <source>
        <dbReference type="ARBA" id="ARBA00023136"/>
    </source>
</evidence>
<evidence type="ECO:0000256" key="2">
    <source>
        <dbReference type="ARBA" id="ARBA00010145"/>
    </source>
</evidence>
<feature type="transmembrane region" description="Helical" evidence="8">
    <location>
        <begin position="171"/>
        <end position="190"/>
    </location>
</feature>
<protein>
    <submittedName>
        <fullName evidence="11">AEC family transporter</fullName>
    </submittedName>
    <submittedName>
        <fullName evidence="10">Putative transporter YfdV</fullName>
    </submittedName>
</protein>
<evidence type="ECO:0000256" key="4">
    <source>
        <dbReference type="ARBA" id="ARBA00022475"/>
    </source>
</evidence>
<feature type="transmembrane region" description="Helical" evidence="8">
    <location>
        <begin position="6"/>
        <end position="25"/>
    </location>
</feature>
<organism evidence="10 13">
    <name type="scientific">Anaerostipes hadrus</name>
    <dbReference type="NCBI Taxonomy" id="649756"/>
    <lineage>
        <taxon>Bacteria</taxon>
        <taxon>Bacillati</taxon>
        <taxon>Bacillota</taxon>
        <taxon>Clostridia</taxon>
        <taxon>Lachnospirales</taxon>
        <taxon>Lachnospiraceae</taxon>
        <taxon>Anaerostipes</taxon>
    </lineage>
</organism>
<evidence type="ECO:0000256" key="3">
    <source>
        <dbReference type="ARBA" id="ARBA00022448"/>
    </source>
</evidence>
<evidence type="ECO:0000256" key="8">
    <source>
        <dbReference type="SAM" id="Phobius"/>
    </source>
</evidence>
<sequence>MQNSFIIFQKLLVLFGFMLIGYLSYKKKWISDDTSSQISGLIVNIFNPALIISGVIGSVGNGNWNLVIMDLILAVILFVVLILISPAFVRILGVKKDERNIYAVMLIFSNLGFMGIPIIEELYGRGAIFYVALYTLVYNILFYTYGIYLFEKERAMQTGQKAKIIFHWKKMINPGMVACLAALLIFAFQIDAPAPAVSFVQYLGNAAIPLSMIITGVSLAKMPLIEVFKDIKMYQFTFLKMLVIPMIAAFAIRLFHLDPVLSGIMVLMFGMPNGSMAVMMAIDYGLDSSICSRGIVLTTLLSIITLPIVAYLI</sequence>
<dbReference type="PANTHER" id="PTHR36838">
    <property type="entry name" value="AUXIN EFFLUX CARRIER FAMILY PROTEIN"/>
    <property type="match status" value="1"/>
</dbReference>
<name>A0A173R860_ANAHA</name>
<dbReference type="InterPro" id="IPR038770">
    <property type="entry name" value="Na+/solute_symporter_sf"/>
</dbReference>
<dbReference type="EMBL" id="CYXY01000001">
    <property type="protein sequence ID" value="CUM69752.1"/>
    <property type="molecule type" value="Genomic_DNA"/>
</dbReference>